<dbReference type="EMBL" id="GISG01121942">
    <property type="protein sequence ID" value="MBA4640924.1"/>
    <property type="molecule type" value="Transcribed_RNA"/>
</dbReference>
<evidence type="ECO:0000313" key="2">
    <source>
        <dbReference type="EMBL" id="MBA4640924.1"/>
    </source>
</evidence>
<organism evidence="2">
    <name type="scientific">Opuntia streptacantha</name>
    <name type="common">Prickly pear cactus</name>
    <name type="synonym">Opuntia cardona</name>
    <dbReference type="NCBI Taxonomy" id="393608"/>
    <lineage>
        <taxon>Eukaryota</taxon>
        <taxon>Viridiplantae</taxon>
        <taxon>Streptophyta</taxon>
        <taxon>Embryophyta</taxon>
        <taxon>Tracheophyta</taxon>
        <taxon>Spermatophyta</taxon>
        <taxon>Magnoliopsida</taxon>
        <taxon>eudicotyledons</taxon>
        <taxon>Gunneridae</taxon>
        <taxon>Pentapetalae</taxon>
        <taxon>Caryophyllales</taxon>
        <taxon>Cactineae</taxon>
        <taxon>Cactaceae</taxon>
        <taxon>Opuntioideae</taxon>
        <taxon>Opuntia</taxon>
    </lineage>
</organism>
<keyword evidence="1" id="KW-1133">Transmembrane helix</keyword>
<feature type="transmembrane region" description="Helical" evidence="1">
    <location>
        <begin position="96"/>
        <end position="113"/>
    </location>
</feature>
<keyword evidence="1" id="KW-0812">Transmembrane</keyword>
<name>A0A7C9DKF4_OPUST</name>
<reference evidence="2" key="2">
    <citation type="submission" date="2020-07" db="EMBL/GenBank/DDBJ databases">
        <authorList>
            <person name="Vera ALvarez R."/>
            <person name="Arias-Moreno D.M."/>
            <person name="Jimenez-Jacinto V."/>
            <person name="Jimenez-Bremont J.F."/>
            <person name="Swaminathan K."/>
            <person name="Moose S.P."/>
            <person name="Guerrero-Gonzalez M.L."/>
            <person name="Marino-Ramirez L."/>
            <person name="Landsman D."/>
            <person name="Rodriguez-Kessler M."/>
            <person name="Delgado-Sanchez P."/>
        </authorList>
    </citation>
    <scope>NUCLEOTIDE SEQUENCE</scope>
    <source>
        <tissue evidence="2">Cladode</tissue>
    </source>
</reference>
<protein>
    <submittedName>
        <fullName evidence="2">Uncharacterized protein</fullName>
    </submittedName>
</protein>
<evidence type="ECO:0000256" key="1">
    <source>
        <dbReference type="SAM" id="Phobius"/>
    </source>
</evidence>
<sequence length="136" mass="15366">MELRILEVGVDMVVEVEVVIETVTLECEGGDLAKGLLNITTMGRQKHLLPKDVVDEHRGAVVSGLEGQLTPLLLKRGLNPLVYYWGKKPNIDACSVVLYWLMLSLMGSLFGLWREMWKEQLTYSATQLHFCRSYGL</sequence>
<proteinExistence type="predicted"/>
<reference evidence="2" key="1">
    <citation type="journal article" date="2013" name="J. Plant Res.">
        <title>Effect of fungi and light on seed germination of three Opuntia species from semiarid lands of central Mexico.</title>
        <authorList>
            <person name="Delgado-Sanchez P."/>
            <person name="Jimenez-Bremont J.F."/>
            <person name="Guerrero-Gonzalez Mde L."/>
            <person name="Flores J."/>
        </authorList>
    </citation>
    <scope>NUCLEOTIDE SEQUENCE</scope>
    <source>
        <tissue evidence="2">Cladode</tissue>
    </source>
</reference>
<dbReference type="AlphaFoldDB" id="A0A7C9DKF4"/>
<keyword evidence="1" id="KW-0472">Membrane</keyword>
<accession>A0A7C9DKF4</accession>